<evidence type="ECO:0000256" key="2">
    <source>
        <dbReference type="SAM" id="Phobius"/>
    </source>
</evidence>
<keyword evidence="2" id="KW-0812">Transmembrane</keyword>
<gene>
    <name evidence="3" type="ORF">A2777_00465</name>
</gene>
<dbReference type="EMBL" id="MFJF01000028">
    <property type="protein sequence ID" value="OGG05638.1"/>
    <property type="molecule type" value="Genomic_DNA"/>
</dbReference>
<keyword evidence="2" id="KW-0472">Membrane</keyword>
<evidence type="ECO:0000313" key="3">
    <source>
        <dbReference type="EMBL" id="OGG05638.1"/>
    </source>
</evidence>
<evidence type="ECO:0000256" key="1">
    <source>
        <dbReference type="SAM" id="MobiDB-lite"/>
    </source>
</evidence>
<feature type="compositionally biased region" description="Polar residues" evidence="1">
    <location>
        <begin position="72"/>
        <end position="89"/>
    </location>
</feature>
<evidence type="ECO:0000313" key="4">
    <source>
        <dbReference type="Proteomes" id="UP000177354"/>
    </source>
</evidence>
<feature type="transmembrane region" description="Helical" evidence="2">
    <location>
        <begin position="21"/>
        <end position="40"/>
    </location>
</feature>
<keyword evidence="2" id="KW-1133">Transmembrane helix</keyword>
<reference evidence="3 4" key="1">
    <citation type="journal article" date="2016" name="Nat. Commun.">
        <title>Thousands of microbial genomes shed light on interconnected biogeochemical processes in an aquifer system.</title>
        <authorList>
            <person name="Anantharaman K."/>
            <person name="Brown C.T."/>
            <person name="Hug L.A."/>
            <person name="Sharon I."/>
            <person name="Castelle C.J."/>
            <person name="Probst A.J."/>
            <person name="Thomas B.C."/>
            <person name="Singh A."/>
            <person name="Wilkins M.J."/>
            <person name="Karaoz U."/>
            <person name="Brodie E.L."/>
            <person name="Williams K.H."/>
            <person name="Hubbard S.S."/>
            <person name="Banfield J.F."/>
        </authorList>
    </citation>
    <scope>NUCLEOTIDE SEQUENCE [LARGE SCALE GENOMIC DNA]</scope>
</reference>
<dbReference type="AlphaFoldDB" id="A0A1F5YZL6"/>
<protein>
    <submittedName>
        <fullName evidence="3">Uncharacterized protein</fullName>
    </submittedName>
</protein>
<feature type="region of interest" description="Disordered" evidence="1">
    <location>
        <begin position="44"/>
        <end position="89"/>
    </location>
</feature>
<comment type="caution">
    <text evidence="3">The sequence shown here is derived from an EMBL/GenBank/DDBJ whole genome shotgun (WGS) entry which is preliminary data.</text>
</comment>
<accession>A0A1F5YZL6</accession>
<dbReference type="Proteomes" id="UP000177354">
    <property type="component" value="Unassembled WGS sequence"/>
</dbReference>
<name>A0A1F5YZL6_9BACT</name>
<organism evidence="3 4">
    <name type="scientific">Candidatus Gottesmanbacteria bacterium RIFCSPHIGHO2_01_FULL_40_15</name>
    <dbReference type="NCBI Taxonomy" id="1798376"/>
    <lineage>
        <taxon>Bacteria</taxon>
        <taxon>Candidatus Gottesmaniibacteriota</taxon>
    </lineage>
</organism>
<proteinExistence type="predicted"/>
<sequence>MLDRIKNWYHGIPEKKRWIDMVTALLTIPVLLTVIITNLGNLKKNDNKDAKETPQPTIERIIIRDSDGPAASPTQSPVKENQNIANNSTPAPLCKAEPIPYEIAFPREGDKISIDPVCVSLRQIQNDNYCSSVWAYRINESSWSTYSDDPICLYNMASGLIKLEISVKSTVSGDEKISVRNFIYQNGSIPIPTPTLSPVPSVTSPPSGN</sequence>